<dbReference type="InterPro" id="IPR036638">
    <property type="entry name" value="HLH_DNA-bd_sf"/>
</dbReference>
<dbReference type="EMBL" id="JAULSU010000001">
    <property type="protein sequence ID" value="KAK0633380.1"/>
    <property type="molecule type" value="Genomic_DNA"/>
</dbReference>
<comment type="subcellular location">
    <subcellularLocation>
        <location evidence="1">Nucleus</location>
    </subcellularLocation>
</comment>
<evidence type="ECO:0000256" key="3">
    <source>
        <dbReference type="ARBA" id="ARBA00023125"/>
    </source>
</evidence>
<name>A0AA40CCQ3_9PEZI</name>
<evidence type="ECO:0000256" key="1">
    <source>
        <dbReference type="ARBA" id="ARBA00004123"/>
    </source>
</evidence>
<dbReference type="GO" id="GO:0000981">
    <property type="term" value="F:DNA-binding transcription factor activity, RNA polymerase II-specific"/>
    <property type="evidence" value="ECO:0007669"/>
    <property type="project" value="TreeGrafter"/>
</dbReference>
<accession>A0AA40CCQ3</accession>
<evidence type="ECO:0000313" key="9">
    <source>
        <dbReference type="Proteomes" id="UP001175000"/>
    </source>
</evidence>
<evidence type="ECO:0000256" key="2">
    <source>
        <dbReference type="ARBA" id="ARBA00023015"/>
    </source>
</evidence>
<dbReference type="GO" id="GO:0046983">
    <property type="term" value="F:protein dimerization activity"/>
    <property type="evidence" value="ECO:0007669"/>
    <property type="project" value="InterPro"/>
</dbReference>
<dbReference type="PROSITE" id="PS50888">
    <property type="entry name" value="BHLH"/>
    <property type="match status" value="1"/>
</dbReference>
<dbReference type="Proteomes" id="UP001175000">
    <property type="component" value="Unassembled WGS sequence"/>
</dbReference>
<organism evidence="8 9">
    <name type="scientific">Immersiella caudata</name>
    <dbReference type="NCBI Taxonomy" id="314043"/>
    <lineage>
        <taxon>Eukaryota</taxon>
        <taxon>Fungi</taxon>
        <taxon>Dikarya</taxon>
        <taxon>Ascomycota</taxon>
        <taxon>Pezizomycotina</taxon>
        <taxon>Sordariomycetes</taxon>
        <taxon>Sordariomycetidae</taxon>
        <taxon>Sordariales</taxon>
        <taxon>Lasiosphaeriaceae</taxon>
        <taxon>Immersiella</taxon>
    </lineage>
</organism>
<dbReference type="InterPro" id="IPR052207">
    <property type="entry name" value="Max-like/E-box_TFs"/>
</dbReference>
<dbReference type="Gene3D" id="4.10.280.10">
    <property type="entry name" value="Helix-loop-helix DNA-binding domain"/>
    <property type="match status" value="1"/>
</dbReference>
<dbReference type="AlphaFoldDB" id="A0AA40CCQ3"/>
<keyword evidence="9" id="KW-1185">Reference proteome</keyword>
<comment type="caution">
    <text evidence="8">The sequence shown here is derived from an EMBL/GenBank/DDBJ whole genome shotgun (WGS) entry which is preliminary data.</text>
</comment>
<evidence type="ECO:0000256" key="6">
    <source>
        <dbReference type="SAM" id="MobiDB-lite"/>
    </source>
</evidence>
<gene>
    <name evidence="8" type="ORF">B0T14DRAFT_417225</name>
</gene>
<protein>
    <recommendedName>
        <fullName evidence="7">BHLH domain-containing protein</fullName>
    </recommendedName>
</protein>
<dbReference type="GO" id="GO:0000978">
    <property type="term" value="F:RNA polymerase II cis-regulatory region sequence-specific DNA binding"/>
    <property type="evidence" value="ECO:0007669"/>
    <property type="project" value="TreeGrafter"/>
</dbReference>
<evidence type="ECO:0000256" key="4">
    <source>
        <dbReference type="ARBA" id="ARBA00023163"/>
    </source>
</evidence>
<evidence type="ECO:0000259" key="7">
    <source>
        <dbReference type="PROSITE" id="PS50888"/>
    </source>
</evidence>
<evidence type="ECO:0000256" key="5">
    <source>
        <dbReference type="ARBA" id="ARBA00023242"/>
    </source>
</evidence>
<reference evidence="8" key="1">
    <citation type="submission" date="2023-06" db="EMBL/GenBank/DDBJ databases">
        <title>Genome-scale phylogeny and comparative genomics of the fungal order Sordariales.</title>
        <authorList>
            <consortium name="Lawrence Berkeley National Laboratory"/>
            <person name="Hensen N."/>
            <person name="Bonometti L."/>
            <person name="Westerberg I."/>
            <person name="Brannstrom I.O."/>
            <person name="Guillou S."/>
            <person name="Cros-Aarteil S."/>
            <person name="Calhoun S."/>
            <person name="Haridas S."/>
            <person name="Kuo A."/>
            <person name="Mondo S."/>
            <person name="Pangilinan J."/>
            <person name="Riley R."/>
            <person name="Labutti K."/>
            <person name="Andreopoulos B."/>
            <person name="Lipzen A."/>
            <person name="Chen C."/>
            <person name="Yanf M."/>
            <person name="Daum C."/>
            <person name="Ng V."/>
            <person name="Clum A."/>
            <person name="Steindorff A."/>
            <person name="Ohm R."/>
            <person name="Martin F."/>
            <person name="Silar P."/>
            <person name="Natvig D."/>
            <person name="Lalanne C."/>
            <person name="Gautier V."/>
            <person name="Ament-Velasquez S.L."/>
            <person name="Kruys A."/>
            <person name="Hutchinson M.I."/>
            <person name="Powell A.J."/>
            <person name="Barry K."/>
            <person name="Miller A.N."/>
            <person name="Grigoriev I.V."/>
            <person name="Debuchy R."/>
            <person name="Gladieux P."/>
            <person name="Thoren M.H."/>
            <person name="Johannesson H."/>
        </authorList>
    </citation>
    <scope>NUCLEOTIDE SEQUENCE</scope>
    <source>
        <strain evidence="8">CBS 606.72</strain>
    </source>
</reference>
<dbReference type="PANTHER" id="PTHR15741">
    <property type="entry name" value="BASIC HELIX-LOOP-HELIX ZIP TRANSCRIPTION FACTOR"/>
    <property type="match status" value="1"/>
</dbReference>
<dbReference type="SUPFAM" id="SSF47459">
    <property type="entry name" value="HLH, helix-loop-helix DNA-binding domain"/>
    <property type="match status" value="1"/>
</dbReference>
<dbReference type="Pfam" id="PF00010">
    <property type="entry name" value="HLH"/>
    <property type="match status" value="1"/>
</dbReference>
<keyword evidence="2" id="KW-0805">Transcription regulation</keyword>
<dbReference type="InterPro" id="IPR011598">
    <property type="entry name" value="bHLH_dom"/>
</dbReference>
<keyword evidence="4" id="KW-0804">Transcription</keyword>
<sequence>MTNGEDKPRLTEDEKKANHIASEQKRRMAIRQGFDRLTELVPGLEGLGRSEGTVLARTVEFLKEQIEERNRLLKELEKRGVQVDEKDRL</sequence>
<keyword evidence="5" id="KW-0539">Nucleus</keyword>
<evidence type="ECO:0000313" key="8">
    <source>
        <dbReference type="EMBL" id="KAK0633380.1"/>
    </source>
</evidence>
<dbReference type="GO" id="GO:0005634">
    <property type="term" value="C:nucleus"/>
    <property type="evidence" value="ECO:0007669"/>
    <property type="project" value="UniProtKB-SubCell"/>
</dbReference>
<proteinExistence type="predicted"/>
<feature type="domain" description="BHLH" evidence="7">
    <location>
        <begin position="14"/>
        <end position="65"/>
    </location>
</feature>
<feature type="region of interest" description="Disordered" evidence="6">
    <location>
        <begin position="1"/>
        <end position="22"/>
    </location>
</feature>
<dbReference type="PANTHER" id="PTHR15741:SF39">
    <property type="entry name" value="BHLH TRANSCRIPTION FACTOR (EUROFUNG)"/>
    <property type="match status" value="1"/>
</dbReference>
<keyword evidence="3" id="KW-0238">DNA-binding</keyword>